<keyword evidence="1" id="KW-0472">Membrane</keyword>
<organism evidence="2 3">
    <name type="scientific">Mycena maculata</name>
    <dbReference type="NCBI Taxonomy" id="230809"/>
    <lineage>
        <taxon>Eukaryota</taxon>
        <taxon>Fungi</taxon>
        <taxon>Dikarya</taxon>
        <taxon>Basidiomycota</taxon>
        <taxon>Agaricomycotina</taxon>
        <taxon>Agaricomycetes</taxon>
        <taxon>Agaricomycetidae</taxon>
        <taxon>Agaricales</taxon>
        <taxon>Marasmiineae</taxon>
        <taxon>Mycenaceae</taxon>
        <taxon>Mycena</taxon>
    </lineage>
</organism>
<evidence type="ECO:0000313" key="3">
    <source>
        <dbReference type="Proteomes" id="UP001215280"/>
    </source>
</evidence>
<reference evidence="2" key="1">
    <citation type="submission" date="2023-03" db="EMBL/GenBank/DDBJ databases">
        <title>Massive genome expansion in bonnet fungi (Mycena s.s.) driven by repeated elements and novel gene families across ecological guilds.</title>
        <authorList>
            <consortium name="Lawrence Berkeley National Laboratory"/>
            <person name="Harder C.B."/>
            <person name="Miyauchi S."/>
            <person name="Viragh M."/>
            <person name="Kuo A."/>
            <person name="Thoen E."/>
            <person name="Andreopoulos B."/>
            <person name="Lu D."/>
            <person name="Skrede I."/>
            <person name="Drula E."/>
            <person name="Henrissat B."/>
            <person name="Morin E."/>
            <person name="Kohler A."/>
            <person name="Barry K."/>
            <person name="LaButti K."/>
            <person name="Morin E."/>
            <person name="Salamov A."/>
            <person name="Lipzen A."/>
            <person name="Mereny Z."/>
            <person name="Hegedus B."/>
            <person name="Baldrian P."/>
            <person name="Stursova M."/>
            <person name="Weitz H."/>
            <person name="Taylor A."/>
            <person name="Grigoriev I.V."/>
            <person name="Nagy L.G."/>
            <person name="Martin F."/>
            <person name="Kauserud H."/>
        </authorList>
    </citation>
    <scope>NUCLEOTIDE SEQUENCE</scope>
    <source>
        <strain evidence="2">CBHHK188m</strain>
    </source>
</reference>
<dbReference type="EMBL" id="JARJLG010000011">
    <property type="protein sequence ID" value="KAJ7776931.1"/>
    <property type="molecule type" value="Genomic_DNA"/>
</dbReference>
<keyword evidence="1" id="KW-0812">Transmembrane</keyword>
<feature type="transmembrane region" description="Helical" evidence="1">
    <location>
        <begin position="107"/>
        <end position="127"/>
    </location>
</feature>
<name>A0AAD7NUR9_9AGAR</name>
<protein>
    <submittedName>
        <fullName evidence="2">Uncharacterized protein</fullName>
    </submittedName>
</protein>
<proteinExistence type="predicted"/>
<comment type="caution">
    <text evidence="2">The sequence shown here is derived from an EMBL/GenBank/DDBJ whole genome shotgun (WGS) entry which is preliminary data.</text>
</comment>
<sequence>MEQWRRRLQLEGRCFLYRRPHVWTRPLPYLGPDEIEDIRDRPQAEERTSEKGEALATLSVGTSEWVQTVATAEIGGVSVVFAAQTRALDFSEEIFVWKRAQETSTGWGKMGALVKALVVLGCIAFVYQNLMMQIRVLQSINM</sequence>
<dbReference type="Proteomes" id="UP001215280">
    <property type="component" value="Unassembled WGS sequence"/>
</dbReference>
<keyword evidence="1" id="KW-1133">Transmembrane helix</keyword>
<keyword evidence="3" id="KW-1185">Reference proteome</keyword>
<dbReference type="AlphaFoldDB" id="A0AAD7NUR9"/>
<gene>
    <name evidence="2" type="ORF">DFH07DRAFT_766618</name>
</gene>
<accession>A0AAD7NUR9</accession>
<evidence type="ECO:0000256" key="1">
    <source>
        <dbReference type="SAM" id="Phobius"/>
    </source>
</evidence>
<evidence type="ECO:0000313" key="2">
    <source>
        <dbReference type="EMBL" id="KAJ7776931.1"/>
    </source>
</evidence>